<dbReference type="GO" id="GO:0005930">
    <property type="term" value="C:axoneme"/>
    <property type="evidence" value="ECO:0007669"/>
    <property type="project" value="UniProtKB-SubCell"/>
</dbReference>
<dbReference type="InterPro" id="IPR052941">
    <property type="entry name" value="StomDev_PlantInt_Reg"/>
</dbReference>
<feature type="domain" description="F-box" evidence="2">
    <location>
        <begin position="10"/>
        <end position="57"/>
    </location>
</feature>
<dbReference type="InterPro" id="IPR036047">
    <property type="entry name" value="F-box-like_dom_sf"/>
</dbReference>
<dbReference type="PANTHER" id="PTHR48004:SF59">
    <property type="entry name" value="LEUCINE-RICH REPEAT-CONTAINING N-TERMINAL PLANT-TYPE DOMAIN-CONTAINING PROTEIN"/>
    <property type="match status" value="1"/>
</dbReference>
<sequence>MLARGAAAKEASIDRLPDAVVGRILALAGREEAPAVVLTCKRWRRVFYSEPALWRTFTLKFSKLHRRPEEEWPVWLQKQAALVRRVAPVLQGLHWDAAAQEEIGINSAASFEENSVPAFLGYLQTSRLKQLKLQGLDRIPEAAAMSLGRFTQLTELSLCSTRPLPPQMPRSLAQLGELRSLRFSGPAVPPALLNSILALSQLTMLDLWADIFPPPAAMDQLTRLAQLQDLGLHAGFKPEAEVFQPPAPARFPAGLQGLHKLILNDNSVSGNSLTQAVDALLQHATHLTALECNNNGEVFASVLVAVPPSMTQCAALRRLSLTGHQLTDVPAGPYLTGLQALVLESNELEKLPAALAAATELTSLNLSHNADLHLRLADAAAVFAHLPHLRLLEAYGVGAVEPALLQDLHARLPQLQVKHSIGQDVWIDDYDEYYDSEYGIEYYGSEYYGSESDDDCE</sequence>
<gene>
    <name evidence="3" type="ORF">CHLNCDRAFT_136128</name>
</gene>
<dbReference type="STRING" id="554065.E1ZJT8"/>
<dbReference type="AlphaFoldDB" id="E1ZJT8"/>
<dbReference type="RefSeq" id="XP_005846021.1">
    <property type="nucleotide sequence ID" value="XM_005845959.1"/>
</dbReference>
<dbReference type="Pfam" id="PF12937">
    <property type="entry name" value="F-box-like"/>
    <property type="match status" value="1"/>
</dbReference>
<evidence type="ECO:0000256" key="1">
    <source>
        <dbReference type="ARBA" id="ARBA00004430"/>
    </source>
</evidence>
<dbReference type="Proteomes" id="UP000008141">
    <property type="component" value="Unassembled WGS sequence"/>
</dbReference>
<keyword evidence="4" id="KW-1185">Reference proteome</keyword>
<accession>E1ZJT8</accession>
<dbReference type="Gene3D" id="3.80.10.10">
    <property type="entry name" value="Ribonuclease Inhibitor"/>
    <property type="match status" value="1"/>
</dbReference>
<dbReference type="GeneID" id="17353297"/>
<comment type="subcellular location">
    <subcellularLocation>
        <location evidence="1">Cytoplasm</location>
        <location evidence="1">Cytoskeleton</location>
        <location evidence="1">Cilium axoneme</location>
    </subcellularLocation>
</comment>
<dbReference type="InterPro" id="IPR032675">
    <property type="entry name" value="LRR_dom_sf"/>
</dbReference>
<reference evidence="3 4" key="1">
    <citation type="journal article" date="2010" name="Plant Cell">
        <title>The Chlorella variabilis NC64A genome reveals adaptation to photosymbiosis, coevolution with viruses, and cryptic sex.</title>
        <authorList>
            <person name="Blanc G."/>
            <person name="Duncan G."/>
            <person name="Agarkova I."/>
            <person name="Borodovsky M."/>
            <person name="Gurnon J."/>
            <person name="Kuo A."/>
            <person name="Lindquist E."/>
            <person name="Lucas S."/>
            <person name="Pangilinan J."/>
            <person name="Polle J."/>
            <person name="Salamov A."/>
            <person name="Terry A."/>
            <person name="Yamada T."/>
            <person name="Dunigan D.D."/>
            <person name="Grigoriev I.V."/>
            <person name="Claverie J.M."/>
            <person name="Van Etten J.L."/>
        </authorList>
    </citation>
    <scope>NUCLEOTIDE SEQUENCE [LARGE SCALE GENOMIC DNA]</scope>
    <source>
        <strain evidence="3 4">NC64A</strain>
    </source>
</reference>
<name>E1ZJT8_CHLVA</name>
<proteinExistence type="predicted"/>
<dbReference type="PANTHER" id="PTHR48004">
    <property type="entry name" value="OS01G0149700 PROTEIN"/>
    <property type="match status" value="1"/>
</dbReference>
<evidence type="ECO:0000259" key="2">
    <source>
        <dbReference type="PROSITE" id="PS50181"/>
    </source>
</evidence>
<dbReference type="OrthoDB" id="520695at2759"/>
<organism evidence="4">
    <name type="scientific">Chlorella variabilis</name>
    <name type="common">Green alga</name>
    <dbReference type="NCBI Taxonomy" id="554065"/>
    <lineage>
        <taxon>Eukaryota</taxon>
        <taxon>Viridiplantae</taxon>
        <taxon>Chlorophyta</taxon>
        <taxon>core chlorophytes</taxon>
        <taxon>Trebouxiophyceae</taxon>
        <taxon>Chlorellales</taxon>
        <taxon>Chlorellaceae</taxon>
        <taxon>Chlorella clade</taxon>
        <taxon>Chlorella</taxon>
    </lineage>
</organism>
<dbReference type="PROSITE" id="PS50181">
    <property type="entry name" value="FBOX"/>
    <property type="match status" value="1"/>
</dbReference>
<evidence type="ECO:0000313" key="4">
    <source>
        <dbReference type="Proteomes" id="UP000008141"/>
    </source>
</evidence>
<dbReference type="KEGG" id="cvr:CHLNCDRAFT_136128"/>
<dbReference type="InterPro" id="IPR001810">
    <property type="entry name" value="F-box_dom"/>
</dbReference>
<dbReference type="SUPFAM" id="SSF81383">
    <property type="entry name" value="F-box domain"/>
    <property type="match status" value="1"/>
</dbReference>
<protein>
    <recommendedName>
        <fullName evidence="2">F-box domain-containing protein</fullName>
    </recommendedName>
</protein>
<dbReference type="EMBL" id="GL433849">
    <property type="protein sequence ID" value="EFN53919.1"/>
    <property type="molecule type" value="Genomic_DNA"/>
</dbReference>
<evidence type="ECO:0000313" key="3">
    <source>
        <dbReference type="EMBL" id="EFN53919.1"/>
    </source>
</evidence>
<dbReference type="Gene3D" id="1.20.1280.50">
    <property type="match status" value="1"/>
</dbReference>
<dbReference type="SUPFAM" id="SSF52047">
    <property type="entry name" value="RNI-like"/>
    <property type="match status" value="1"/>
</dbReference>
<dbReference type="InParanoid" id="E1ZJT8"/>